<accession>A0A1E5RKV9</accession>
<dbReference type="OrthoDB" id="10266980at2759"/>
<evidence type="ECO:0000313" key="9">
    <source>
        <dbReference type="Proteomes" id="UP000095605"/>
    </source>
</evidence>
<proteinExistence type="predicted"/>
<dbReference type="PANTHER" id="PTHR13439:SF6">
    <property type="entry name" value="AAR085WP"/>
    <property type="match status" value="1"/>
</dbReference>
<evidence type="ECO:0000256" key="1">
    <source>
        <dbReference type="ARBA" id="ARBA00004141"/>
    </source>
</evidence>
<keyword evidence="4 5" id="KW-0472">Membrane</keyword>
<dbReference type="PROSITE" id="PS50922">
    <property type="entry name" value="TLC"/>
    <property type="match status" value="1"/>
</dbReference>
<name>A0A1E5RKV9_9ASCO</name>
<dbReference type="Pfam" id="PF03798">
    <property type="entry name" value="TRAM_LAG1_CLN8"/>
    <property type="match status" value="1"/>
</dbReference>
<dbReference type="PANTHER" id="PTHR13439">
    <property type="entry name" value="CT120 PROTEIN"/>
    <property type="match status" value="1"/>
</dbReference>
<evidence type="ECO:0000259" key="7">
    <source>
        <dbReference type="PROSITE" id="PS50922"/>
    </source>
</evidence>
<reference evidence="9" key="1">
    <citation type="journal article" date="2016" name="Genome Announc.">
        <title>Genome sequences of three species of Hanseniaspora isolated from spontaneous wine fermentations.</title>
        <authorList>
            <person name="Sternes P.R."/>
            <person name="Lee D."/>
            <person name="Kutyna D.R."/>
            <person name="Borneman A.R."/>
        </authorList>
    </citation>
    <scope>NUCLEOTIDE SEQUENCE [LARGE SCALE GENOMIC DNA]</scope>
    <source>
        <strain evidence="9">AWRI3578</strain>
    </source>
</reference>
<evidence type="ECO:0000313" key="8">
    <source>
        <dbReference type="EMBL" id="OEJ87548.1"/>
    </source>
</evidence>
<protein>
    <submittedName>
        <fullName evidence="8">Putative TLC domain-containing protein</fullName>
    </submittedName>
</protein>
<feature type="transmembrane region" description="Helical" evidence="6">
    <location>
        <begin position="284"/>
        <end position="307"/>
    </location>
</feature>
<dbReference type="AlphaFoldDB" id="A0A1E5RKV9"/>
<dbReference type="InterPro" id="IPR050846">
    <property type="entry name" value="TLCD"/>
</dbReference>
<feature type="transmembrane region" description="Helical" evidence="6">
    <location>
        <begin position="47"/>
        <end position="65"/>
    </location>
</feature>
<comment type="subcellular location">
    <subcellularLocation>
        <location evidence="1">Membrane</location>
        <topology evidence="1">Multi-pass membrane protein</topology>
    </subcellularLocation>
</comment>
<evidence type="ECO:0000256" key="5">
    <source>
        <dbReference type="PROSITE-ProRule" id="PRU00205"/>
    </source>
</evidence>
<evidence type="ECO:0000256" key="3">
    <source>
        <dbReference type="ARBA" id="ARBA00022989"/>
    </source>
</evidence>
<feature type="domain" description="TLC" evidence="7">
    <location>
        <begin position="89"/>
        <end position="318"/>
    </location>
</feature>
<dbReference type="GO" id="GO:0016020">
    <property type="term" value="C:membrane"/>
    <property type="evidence" value="ECO:0007669"/>
    <property type="project" value="UniProtKB-SubCell"/>
</dbReference>
<dbReference type="SMART" id="SM00724">
    <property type="entry name" value="TLC"/>
    <property type="match status" value="1"/>
</dbReference>
<dbReference type="GO" id="GO:0055088">
    <property type="term" value="P:lipid homeostasis"/>
    <property type="evidence" value="ECO:0007669"/>
    <property type="project" value="TreeGrafter"/>
</dbReference>
<dbReference type="Proteomes" id="UP000095605">
    <property type="component" value="Unassembled WGS sequence"/>
</dbReference>
<feature type="transmembrane region" description="Helical" evidence="6">
    <location>
        <begin position="250"/>
        <end position="272"/>
    </location>
</feature>
<evidence type="ECO:0000256" key="2">
    <source>
        <dbReference type="ARBA" id="ARBA00022692"/>
    </source>
</evidence>
<dbReference type="EMBL" id="LPNL01000004">
    <property type="protein sequence ID" value="OEJ87548.1"/>
    <property type="molecule type" value="Genomic_DNA"/>
</dbReference>
<comment type="caution">
    <text evidence="8">The sequence shown here is derived from an EMBL/GenBank/DDBJ whole genome shotgun (WGS) entry which is preliminary data.</text>
</comment>
<organism evidence="8 9">
    <name type="scientific">Hanseniaspora opuntiae</name>
    <dbReference type="NCBI Taxonomy" id="211096"/>
    <lineage>
        <taxon>Eukaryota</taxon>
        <taxon>Fungi</taxon>
        <taxon>Dikarya</taxon>
        <taxon>Ascomycota</taxon>
        <taxon>Saccharomycotina</taxon>
        <taxon>Saccharomycetes</taxon>
        <taxon>Saccharomycodales</taxon>
        <taxon>Saccharomycodaceae</taxon>
        <taxon>Hanseniaspora</taxon>
    </lineage>
</organism>
<keyword evidence="9" id="KW-1185">Reference proteome</keyword>
<dbReference type="GO" id="GO:0005783">
    <property type="term" value="C:endoplasmic reticulum"/>
    <property type="evidence" value="ECO:0007669"/>
    <property type="project" value="TreeGrafter"/>
</dbReference>
<sequence length="329" mass="37958">MFISIVDKILALPKPDFNGKYDEFVNKYILNKVSFLNTTYVAQLHQVVYVALGYHLLFLISYYLIKPLLSKLLISKNNTELIKKDSKNRTRNQVAMHIVSFLQALCILEFCFLAIYEDADYYFTFFKVVNEAKGIESISLMNFDMSKLFDLSKIEKRMFGFTQTNNKITILACGYFLWDMMISAYCSTPAFMVHGVVSFTVYSIGLSGFINYYACVFLIFELSNPFLNIRWFANHYGKSNNILARINEGVFMLVFFLCRIVWGFTQITILLVDFSQTYTRKDFQLGHAVILGLGNIVLDILNTYWFLIMVKIAKKKMLGAKASSKTKAD</sequence>
<gene>
    <name evidence="8" type="ORF">AWRI3578_g1430</name>
</gene>
<feature type="transmembrane region" description="Helical" evidence="6">
    <location>
        <begin position="94"/>
        <end position="116"/>
    </location>
</feature>
<evidence type="ECO:0000256" key="6">
    <source>
        <dbReference type="SAM" id="Phobius"/>
    </source>
</evidence>
<keyword evidence="3 6" id="KW-1133">Transmembrane helix</keyword>
<evidence type="ECO:0000256" key="4">
    <source>
        <dbReference type="ARBA" id="ARBA00023136"/>
    </source>
</evidence>
<keyword evidence="2 5" id="KW-0812">Transmembrane</keyword>
<dbReference type="InterPro" id="IPR006634">
    <property type="entry name" value="TLC-dom"/>
</dbReference>